<dbReference type="InterPro" id="IPR036397">
    <property type="entry name" value="RNaseH_sf"/>
</dbReference>
<dbReference type="GO" id="GO:0004535">
    <property type="term" value="F:poly(A)-specific ribonuclease activity"/>
    <property type="evidence" value="ECO:0007669"/>
    <property type="project" value="InterPro"/>
</dbReference>
<feature type="compositionally biased region" description="Basic and acidic residues" evidence="1">
    <location>
        <begin position="1"/>
        <end position="11"/>
    </location>
</feature>
<comment type="caution">
    <text evidence="2">The sequence shown here is derived from an EMBL/GenBank/DDBJ whole genome shotgun (WGS) entry which is preliminary data.</text>
</comment>
<evidence type="ECO:0000313" key="3">
    <source>
        <dbReference type="Proteomes" id="UP000626109"/>
    </source>
</evidence>
<name>A0A813KWX0_POLGL</name>
<dbReference type="InterPro" id="IPR012337">
    <property type="entry name" value="RNaseH-like_sf"/>
</dbReference>
<organism evidence="2 3">
    <name type="scientific">Polarella glacialis</name>
    <name type="common">Dinoflagellate</name>
    <dbReference type="NCBI Taxonomy" id="89957"/>
    <lineage>
        <taxon>Eukaryota</taxon>
        <taxon>Sar</taxon>
        <taxon>Alveolata</taxon>
        <taxon>Dinophyceae</taxon>
        <taxon>Suessiales</taxon>
        <taxon>Suessiaceae</taxon>
        <taxon>Polarella</taxon>
    </lineage>
</organism>
<sequence>MMNHKAAEAHGAHHARRSAAPKRQFIAAQEVWAHNLEEEMINLRDIAEVYQHITIEVLLPKVVASPTGPFGDYVEYNYSMLRCNVDLTKALQIILTLSDSKGNRPKA</sequence>
<feature type="non-terminal residue" evidence="2">
    <location>
        <position position="107"/>
    </location>
</feature>
<dbReference type="GO" id="GO:0003676">
    <property type="term" value="F:nucleic acid binding"/>
    <property type="evidence" value="ECO:0007669"/>
    <property type="project" value="InterPro"/>
</dbReference>
<evidence type="ECO:0000256" key="1">
    <source>
        <dbReference type="SAM" id="MobiDB-lite"/>
    </source>
</evidence>
<proteinExistence type="predicted"/>
<accession>A0A813KWX0</accession>
<reference evidence="2" key="1">
    <citation type="submission" date="2021-02" db="EMBL/GenBank/DDBJ databases">
        <authorList>
            <person name="Dougan E. K."/>
            <person name="Rhodes N."/>
            <person name="Thang M."/>
            <person name="Chan C."/>
        </authorList>
    </citation>
    <scope>NUCLEOTIDE SEQUENCE</scope>
</reference>
<feature type="region of interest" description="Disordered" evidence="1">
    <location>
        <begin position="1"/>
        <end position="21"/>
    </location>
</feature>
<dbReference type="GO" id="GO:0030014">
    <property type="term" value="C:CCR4-NOT complex"/>
    <property type="evidence" value="ECO:0007669"/>
    <property type="project" value="InterPro"/>
</dbReference>
<evidence type="ECO:0000313" key="2">
    <source>
        <dbReference type="EMBL" id="CAE8714015.1"/>
    </source>
</evidence>
<dbReference type="SUPFAM" id="SSF53098">
    <property type="entry name" value="Ribonuclease H-like"/>
    <property type="match status" value="1"/>
</dbReference>
<gene>
    <name evidence="2" type="ORF">PGLA2088_LOCUS37783</name>
</gene>
<dbReference type="InterPro" id="IPR039637">
    <property type="entry name" value="CNOT7/CNOT8/Pop2"/>
</dbReference>
<dbReference type="Gene3D" id="3.30.420.10">
    <property type="entry name" value="Ribonuclease H-like superfamily/Ribonuclease H"/>
    <property type="match status" value="1"/>
</dbReference>
<dbReference type="EMBL" id="CAJNNW010032561">
    <property type="protein sequence ID" value="CAE8714015.1"/>
    <property type="molecule type" value="Genomic_DNA"/>
</dbReference>
<dbReference type="AlphaFoldDB" id="A0A813KWX0"/>
<dbReference type="PANTHER" id="PTHR10797">
    <property type="entry name" value="CCR4-NOT TRANSCRIPTION COMPLEX SUBUNIT"/>
    <property type="match status" value="1"/>
</dbReference>
<protein>
    <submittedName>
        <fullName evidence="2">Uncharacterized protein</fullName>
    </submittedName>
</protein>
<dbReference type="Proteomes" id="UP000626109">
    <property type="component" value="Unassembled WGS sequence"/>
</dbReference>